<evidence type="ECO:0000256" key="2">
    <source>
        <dbReference type="SAM" id="SignalP"/>
    </source>
</evidence>
<dbReference type="AlphaFoldDB" id="A0A1V4I0J3"/>
<name>A0A1V4I0J3_NITVU</name>
<feature type="compositionally biased region" description="Basic residues" evidence="1">
    <location>
        <begin position="48"/>
        <end position="65"/>
    </location>
</feature>
<accession>A0A1V4I0J3</accession>
<dbReference type="NCBIfam" id="NF047414">
    <property type="entry name" value="BRANT_His_rich"/>
    <property type="match status" value="1"/>
</dbReference>
<gene>
    <name evidence="3" type="ORF">B2M20_07620</name>
</gene>
<dbReference type="EMBL" id="MWPQ01000033">
    <property type="protein sequence ID" value="OPH83342.1"/>
    <property type="molecule type" value="Genomic_DNA"/>
</dbReference>
<evidence type="ECO:0000313" key="4">
    <source>
        <dbReference type="Proteomes" id="UP000189940"/>
    </source>
</evidence>
<evidence type="ECO:0008006" key="5">
    <source>
        <dbReference type="Google" id="ProtNLM"/>
    </source>
</evidence>
<proteinExistence type="predicted"/>
<organism evidence="3 4">
    <name type="scientific">Nitrobacter vulgaris</name>
    <dbReference type="NCBI Taxonomy" id="29421"/>
    <lineage>
        <taxon>Bacteria</taxon>
        <taxon>Pseudomonadati</taxon>
        <taxon>Pseudomonadota</taxon>
        <taxon>Alphaproteobacteria</taxon>
        <taxon>Hyphomicrobiales</taxon>
        <taxon>Nitrobacteraceae</taxon>
        <taxon>Nitrobacter</taxon>
    </lineage>
</organism>
<evidence type="ECO:0000256" key="1">
    <source>
        <dbReference type="SAM" id="MobiDB-lite"/>
    </source>
</evidence>
<dbReference type="RefSeq" id="WP_079446468.1">
    <property type="nucleotide sequence ID" value="NZ_JAVDPZ010000026.1"/>
</dbReference>
<comment type="caution">
    <text evidence="3">The sequence shown here is derived from an EMBL/GenBank/DDBJ whole genome shotgun (WGS) entry which is preliminary data.</text>
</comment>
<evidence type="ECO:0000313" key="3">
    <source>
        <dbReference type="EMBL" id="OPH83342.1"/>
    </source>
</evidence>
<feature type="region of interest" description="Disordered" evidence="1">
    <location>
        <begin position="45"/>
        <end position="65"/>
    </location>
</feature>
<keyword evidence="2" id="KW-0732">Signal</keyword>
<dbReference type="InterPro" id="IPR058098">
    <property type="entry name" value="BRANT-like"/>
</dbReference>
<feature type="chain" id="PRO_5012369906" description="Acid-shock protein" evidence="2">
    <location>
        <begin position="22"/>
        <end position="65"/>
    </location>
</feature>
<feature type="signal peptide" evidence="2">
    <location>
        <begin position="1"/>
        <end position="21"/>
    </location>
</feature>
<protein>
    <recommendedName>
        <fullName evidence="5">Acid-shock protein</fullName>
    </recommendedName>
</protein>
<keyword evidence="4" id="KW-1185">Reference proteome</keyword>
<dbReference type="Proteomes" id="UP000189940">
    <property type="component" value="Unassembled WGS sequence"/>
</dbReference>
<sequence length="65" mass="6756">MFKTISAALLAASVFVAPAMASTSRTDQAPAAKTATVNSKVLNANAKAKAKTKSHHRHHSAPKQS</sequence>
<reference evidence="3 4" key="1">
    <citation type="submission" date="2017-02" db="EMBL/GenBank/DDBJ databases">
        <title>Genome sequence of the nitrite-oxidizing bacterium Nitrobacter vulgaris strain Ab1.</title>
        <authorList>
            <person name="Mellbye B.L."/>
            <person name="Davis E.W."/>
            <person name="Spieck E."/>
            <person name="Chang J.H."/>
            <person name="Bottomley P.J."/>
            <person name="Sayavedra-Soto L.A."/>
        </authorList>
    </citation>
    <scope>NUCLEOTIDE SEQUENCE [LARGE SCALE GENOMIC DNA]</scope>
    <source>
        <strain evidence="3 4">Ab1</strain>
    </source>
</reference>